<dbReference type="GO" id="GO:0008168">
    <property type="term" value="F:methyltransferase activity"/>
    <property type="evidence" value="ECO:0007669"/>
    <property type="project" value="UniProtKB-KW"/>
</dbReference>
<dbReference type="Proteomes" id="UP001303115">
    <property type="component" value="Unassembled WGS sequence"/>
</dbReference>
<dbReference type="PANTHER" id="PTHR34598">
    <property type="entry name" value="BLL6449 PROTEIN"/>
    <property type="match status" value="1"/>
</dbReference>
<dbReference type="AlphaFoldDB" id="A0AAN6SUQ9"/>
<gene>
    <name evidence="2" type="ORF">C8A01DRAFT_43798</name>
</gene>
<dbReference type="EMBL" id="MU854329">
    <property type="protein sequence ID" value="KAK4043312.1"/>
    <property type="molecule type" value="Genomic_DNA"/>
</dbReference>
<keyword evidence="2" id="KW-0489">Methyltransferase</keyword>
<keyword evidence="3" id="KW-1185">Reference proteome</keyword>
<reference evidence="3" key="1">
    <citation type="journal article" date="2023" name="Mol. Phylogenet. Evol.">
        <title>Genome-scale phylogeny and comparative genomics of the fungal order Sordariales.</title>
        <authorList>
            <person name="Hensen N."/>
            <person name="Bonometti L."/>
            <person name="Westerberg I."/>
            <person name="Brannstrom I.O."/>
            <person name="Guillou S."/>
            <person name="Cros-Aarteil S."/>
            <person name="Calhoun S."/>
            <person name="Haridas S."/>
            <person name="Kuo A."/>
            <person name="Mondo S."/>
            <person name="Pangilinan J."/>
            <person name="Riley R."/>
            <person name="LaButti K."/>
            <person name="Andreopoulos B."/>
            <person name="Lipzen A."/>
            <person name="Chen C."/>
            <person name="Yan M."/>
            <person name="Daum C."/>
            <person name="Ng V."/>
            <person name="Clum A."/>
            <person name="Steindorff A."/>
            <person name="Ohm R.A."/>
            <person name="Martin F."/>
            <person name="Silar P."/>
            <person name="Natvig D.O."/>
            <person name="Lalanne C."/>
            <person name="Gautier V."/>
            <person name="Ament-Velasquez S.L."/>
            <person name="Kruys A."/>
            <person name="Hutchinson M.I."/>
            <person name="Powell A.J."/>
            <person name="Barry K."/>
            <person name="Miller A.N."/>
            <person name="Grigoriev I.V."/>
            <person name="Debuchy R."/>
            <person name="Gladieux P."/>
            <person name="Hiltunen Thoren M."/>
            <person name="Johannesson H."/>
        </authorList>
    </citation>
    <scope>NUCLEOTIDE SEQUENCE [LARGE SCALE GENOMIC DNA]</scope>
    <source>
        <strain evidence="3">CBS 284.82</strain>
    </source>
</reference>
<name>A0AAN6SUQ9_9PEZI</name>
<dbReference type="PANTHER" id="PTHR34598:SF3">
    <property type="entry name" value="OXIDOREDUCTASE AN1597"/>
    <property type="match status" value="1"/>
</dbReference>
<accession>A0AAN6SUQ9</accession>
<dbReference type="InterPro" id="IPR044053">
    <property type="entry name" value="AsaB-like"/>
</dbReference>
<comment type="similarity">
    <text evidence="1">Belongs to the asaB hydroxylase/desaturase family.</text>
</comment>
<dbReference type="NCBIfam" id="NF041278">
    <property type="entry name" value="CmcJ_NvfI_EfuI"/>
    <property type="match status" value="1"/>
</dbReference>
<dbReference type="GO" id="GO:0016491">
    <property type="term" value="F:oxidoreductase activity"/>
    <property type="evidence" value="ECO:0007669"/>
    <property type="project" value="InterPro"/>
</dbReference>
<evidence type="ECO:0000313" key="3">
    <source>
        <dbReference type="Proteomes" id="UP001303115"/>
    </source>
</evidence>
<comment type="caution">
    <text evidence="2">The sequence shown here is derived from an EMBL/GenBank/DDBJ whole genome shotgun (WGS) entry which is preliminary data.</text>
</comment>
<dbReference type="GO" id="GO:0032259">
    <property type="term" value="P:methylation"/>
    <property type="evidence" value="ECO:0007669"/>
    <property type="project" value="UniProtKB-KW"/>
</dbReference>
<evidence type="ECO:0000256" key="1">
    <source>
        <dbReference type="ARBA" id="ARBA00023604"/>
    </source>
</evidence>
<keyword evidence="2" id="KW-0808">Transferase</keyword>
<sequence length="275" mass="32034">MEQLVLPVKSQISYIRKLPIYEKEKPFQILFDIPPGVGDQRRTNIEFESREQSFTNIRDRLANFTLDKNGFEICSGPLTWSSGELADQQVIQDTYLPEVERILKRNVTGGFDKVFFFDWRLRDSQLPTEPSITDMNDLSVWLRPVSYVHIDHAPRAVVSRTRLLLGDEADFLLRGRVRVINVWRPLDHPVEDYPLAFCDASTLRDEDLVECDHVRRKYKGATLFPNHHPDQKFYFLRDQQQEAVTLLKIFDSDTSVVARAETTLFGGMTHTRARY</sequence>
<organism evidence="2 3">
    <name type="scientific">Parachaetomium inaequale</name>
    <dbReference type="NCBI Taxonomy" id="2588326"/>
    <lineage>
        <taxon>Eukaryota</taxon>
        <taxon>Fungi</taxon>
        <taxon>Dikarya</taxon>
        <taxon>Ascomycota</taxon>
        <taxon>Pezizomycotina</taxon>
        <taxon>Sordariomycetes</taxon>
        <taxon>Sordariomycetidae</taxon>
        <taxon>Sordariales</taxon>
        <taxon>Chaetomiaceae</taxon>
        <taxon>Parachaetomium</taxon>
    </lineage>
</organism>
<proteinExistence type="inferred from homology"/>
<protein>
    <submittedName>
        <fullName evidence="2">Methyltransferase CmcJ</fullName>
    </submittedName>
</protein>
<evidence type="ECO:0000313" key="2">
    <source>
        <dbReference type="EMBL" id="KAK4043312.1"/>
    </source>
</evidence>